<keyword evidence="3" id="KW-1133">Transmembrane helix</keyword>
<dbReference type="RefSeq" id="WP_149458201.1">
    <property type="nucleotide sequence ID" value="NZ_CP073809.1"/>
</dbReference>
<sequence>MGLLDTMINKIAKNLNSTNRKTAMIKNDLPADERQLIERREMAENLIKNKSLMSSAGAVVPIPGLDVGVDMKLMTDMIEQINRTYGLSHKQVNGMTDDLKQKVMMTAAKQGSELIGRRMSRAVVAALFKTVAKRELAKQSKWVPIVGQAISASVSYYMMKKMGLAHIDKCEKVARALINSTK</sequence>
<accession>A0A9Q9F2L1</accession>
<protein>
    <submittedName>
        <fullName evidence="6">DUF697 domain-containing protein</fullName>
    </submittedName>
</protein>
<name>A0A9Q9F2L1_9STAP</name>
<proteinExistence type="predicted"/>
<dbReference type="EMBL" id="SCWC02000001">
    <property type="protein sequence ID" value="KAA1042650.1"/>
    <property type="molecule type" value="Genomic_DNA"/>
</dbReference>
<dbReference type="GO" id="GO:0016020">
    <property type="term" value="C:membrane"/>
    <property type="evidence" value="ECO:0007669"/>
    <property type="project" value="UniProtKB-SubCell"/>
</dbReference>
<keyword evidence="2" id="KW-0812">Transmembrane</keyword>
<evidence type="ECO:0000256" key="4">
    <source>
        <dbReference type="ARBA" id="ARBA00023136"/>
    </source>
</evidence>
<dbReference type="AlphaFoldDB" id="A0A9Q9F2L1"/>
<dbReference type="OrthoDB" id="2417990at2"/>
<dbReference type="Proteomes" id="UP000295735">
    <property type="component" value="Unassembled WGS sequence"/>
</dbReference>
<keyword evidence="7" id="KW-1185">Reference proteome</keyword>
<dbReference type="EMBL" id="CP073809">
    <property type="protein sequence ID" value="UTH14516.1"/>
    <property type="molecule type" value="Genomic_DNA"/>
</dbReference>
<dbReference type="KEGG" id="mequ:KFV11_03920"/>
<evidence type="ECO:0000256" key="2">
    <source>
        <dbReference type="ARBA" id="ARBA00022692"/>
    </source>
</evidence>
<keyword evidence="4" id="KW-0472">Membrane</keyword>
<dbReference type="InterPro" id="IPR021147">
    <property type="entry name" value="DUF697"/>
</dbReference>
<evidence type="ECO:0000313" key="8">
    <source>
        <dbReference type="Proteomes" id="UP001057381"/>
    </source>
</evidence>
<reference evidence="6" key="2">
    <citation type="submission" date="2021-04" db="EMBL/GenBank/DDBJ databases">
        <title>Complete Genome Sequences of Macrococcus spp. from dog and cattle.</title>
        <authorList>
            <person name="Schwendener S."/>
            <person name="Perreten V."/>
        </authorList>
    </citation>
    <scope>NUCLEOTIDE SEQUENCE</scope>
    <source>
        <strain evidence="6">Epi0143-OL</strain>
    </source>
</reference>
<dbReference type="Proteomes" id="UP001057381">
    <property type="component" value="Chromosome"/>
</dbReference>
<comment type="subcellular location">
    <subcellularLocation>
        <location evidence="1">Membrane</location>
        <topology evidence="1">Multi-pass membrane protein</topology>
    </subcellularLocation>
</comment>
<evidence type="ECO:0000256" key="3">
    <source>
        <dbReference type="ARBA" id="ARBA00022989"/>
    </source>
</evidence>
<organism evidence="6 8">
    <name type="scientific">Macrococcus equipercicus</name>
    <dbReference type="NCBI Taxonomy" id="69967"/>
    <lineage>
        <taxon>Bacteria</taxon>
        <taxon>Bacillati</taxon>
        <taxon>Bacillota</taxon>
        <taxon>Bacilli</taxon>
        <taxon>Bacillales</taxon>
        <taxon>Staphylococcaceae</taxon>
        <taxon>Macrococcus</taxon>
    </lineage>
</organism>
<dbReference type="Pfam" id="PF05128">
    <property type="entry name" value="DUF697"/>
    <property type="match status" value="1"/>
</dbReference>
<evidence type="ECO:0000313" key="6">
    <source>
        <dbReference type="EMBL" id="UTH14516.1"/>
    </source>
</evidence>
<evidence type="ECO:0000313" key="5">
    <source>
        <dbReference type="EMBL" id="KAA1042650.1"/>
    </source>
</evidence>
<evidence type="ECO:0000256" key="1">
    <source>
        <dbReference type="ARBA" id="ARBA00004141"/>
    </source>
</evidence>
<reference evidence="5 7" key="1">
    <citation type="submission" date="2019-09" db="EMBL/GenBank/DDBJ databases">
        <authorList>
            <person name="Mazhar S."/>
            <person name="Altermann E."/>
            <person name="Hill C."/>
            <person name="Mcauliffe O."/>
        </authorList>
    </citation>
    <scope>NUCLEOTIDE SEQUENCE [LARGE SCALE GENOMIC DNA]</scope>
    <source>
        <strain evidence="5 7">ATCC 51831</strain>
    </source>
</reference>
<gene>
    <name evidence="5" type="ORF">ERX35_001865</name>
    <name evidence="6" type="ORF">KFV11_03920</name>
</gene>
<evidence type="ECO:0000313" key="7">
    <source>
        <dbReference type="Proteomes" id="UP000295735"/>
    </source>
</evidence>